<reference evidence="2 3" key="1">
    <citation type="submission" date="2021-02" db="EMBL/GenBank/DDBJ databases">
        <title>Genome assembly of Pseudopithomyces chartarum.</title>
        <authorList>
            <person name="Jauregui R."/>
            <person name="Singh J."/>
            <person name="Voisey C."/>
        </authorList>
    </citation>
    <scope>NUCLEOTIDE SEQUENCE [LARGE SCALE GENOMIC DNA]</scope>
    <source>
        <strain evidence="2 3">AGR01</strain>
    </source>
</reference>
<protein>
    <submittedName>
        <fullName evidence="2">Uncharacterized protein</fullName>
    </submittedName>
</protein>
<proteinExistence type="predicted"/>
<dbReference type="AlphaFoldDB" id="A0AAN6LU52"/>
<gene>
    <name evidence="2" type="ORF">GRF29_161g730446</name>
</gene>
<comment type="caution">
    <text evidence="2">The sequence shown here is derived from an EMBL/GenBank/DDBJ whole genome shotgun (WGS) entry which is preliminary data.</text>
</comment>
<keyword evidence="3" id="KW-1185">Reference proteome</keyword>
<feature type="region of interest" description="Disordered" evidence="1">
    <location>
        <begin position="186"/>
        <end position="232"/>
    </location>
</feature>
<evidence type="ECO:0000256" key="1">
    <source>
        <dbReference type="SAM" id="MobiDB-lite"/>
    </source>
</evidence>
<dbReference type="EMBL" id="WVTA01000014">
    <property type="protein sequence ID" value="KAK3202285.1"/>
    <property type="molecule type" value="Genomic_DNA"/>
</dbReference>
<feature type="compositionally biased region" description="Acidic residues" evidence="1">
    <location>
        <begin position="219"/>
        <end position="232"/>
    </location>
</feature>
<evidence type="ECO:0000313" key="3">
    <source>
        <dbReference type="Proteomes" id="UP001280581"/>
    </source>
</evidence>
<sequence length="232" mass="25224">MQNQSSKVTHFQGVYTCTQSPVFQYGQATHFALSDVCVCSGCRSIDRRNLAIQEAERPEPTDPFDCNRRACGGNIFNGNPEFWWGALVQVAVQAGIDPCTNRTHLYEAIVEAGWGLCKDVPDTGRPSPPFACRVNKKAPTGAAILELPEPDKRLDVLVMCSLKQGGGAAGSSESPAQRLTLYLQESGPLDQQAPSSDTRAPYHDCPSQSGFYAHVNNNNDDDDDDDDKGNNN</sequence>
<evidence type="ECO:0000313" key="2">
    <source>
        <dbReference type="EMBL" id="KAK3202285.1"/>
    </source>
</evidence>
<accession>A0AAN6LU52</accession>
<organism evidence="2 3">
    <name type="scientific">Pseudopithomyces chartarum</name>
    <dbReference type="NCBI Taxonomy" id="1892770"/>
    <lineage>
        <taxon>Eukaryota</taxon>
        <taxon>Fungi</taxon>
        <taxon>Dikarya</taxon>
        <taxon>Ascomycota</taxon>
        <taxon>Pezizomycotina</taxon>
        <taxon>Dothideomycetes</taxon>
        <taxon>Pleosporomycetidae</taxon>
        <taxon>Pleosporales</taxon>
        <taxon>Massarineae</taxon>
        <taxon>Didymosphaeriaceae</taxon>
        <taxon>Pseudopithomyces</taxon>
    </lineage>
</organism>
<dbReference type="Proteomes" id="UP001280581">
    <property type="component" value="Unassembled WGS sequence"/>
</dbReference>
<name>A0AAN6LU52_9PLEO</name>